<organism evidence="3 4">
    <name type="scientific">Blastopirellula marina DSM 3645</name>
    <dbReference type="NCBI Taxonomy" id="314230"/>
    <lineage>
        <taxon>Bacteria</taxon>
        <taxon>Pseudomonadati</taxon>
        <taxon>Planctomycetota</taxon>
        <taxon>Planctomycetia</taxon>
        <taxon>Pirellulales</taxon>
        <taxon>Pirellulaceae</taxon>
        <taxon>Blastopirellula</taxon>
    </lineage>
</organism>
<evidence type="ECO:0000313" key="3">
    <source>
        <dbReference type="EMBL" id="EAQ79887.1"/>
    </source>
</evidence>
<dbReference type="RefSeq" id="WP_002652328.1">
    <property type="nucleotide sequence ID" value="NZ_CH672376.1"/>
</dbReference>
<dbReference type="HOGENOM" id="CLU_089574_6_3_0"/>
<dbReference type="InterPro" id="IPR001763">
    <property type="entry name" value="Rhodanese-like_dom"/>
</dbReference>
<evidence type="ECO:0000259" key="2">
    <source>
        <dbReference type="PROSITE" id="PS50206"/>
    </source>
</evidence>
<dbReference type="SMART" id="SM00450">
    <property type="entry name" value="RHOD"/>
    <property type="match status" value="1"/>
</dbReference>
<dbReference type="AlphaFoldDB" id="A3ZUH7"/>
<name>A3ZUH7_9BACT</name>
<dbReference type="Proteomes" id="UP000004358">
    <property type="component" value="Unassembled WGS sequence"/>
</dbReference>
<proteinExistence type="predicted"/>
<comment type="caution">
    <text evidence="3">The sequence shown here is derived from an EMBL/GenBank/DDBJ whole genome shotgun (WGS) entry which is preliminary data.</text>
</comment>
<reference evidence="3 4" key="1">
    <citation type="submission" date="2006-02" db="EMBL/GenBank/DDBJ databases">
        <authorList>
            <person name="Amann R."/>
            <person name="Ferriera S."/>
            <person name="Johnson J."/>
            <person name="Kravitz S."/>
            <person name="Halpern A."/>
            <person name="Remington K."/>
            <person name="Beeson K."/>
            <person name="Tran B."/>
            <person name="Rogers Y.-H."/>
            <person name="Friedman R."/>
            <person name="Venter J.C."/>
        </authorList>
    </citation>
    <scope>NUCLEOTIDE SEQUENCE [LARGE SCALE GENOMIC DNA]</scope>
    <source>
        <strain evidence="3 4">DSM 3645</strain>
    </source>
</reference>
<dbReference type="InterPro" id="IPR036873">
    <property type="entry name" value="Rhodanese-like_dom_sf"/>
</dbReference>
<dbReference type="PANTHER" id="PTHR43031:SF1">
    <property type="entry name" value="PYRIDINE NUCLEOTIDE-DISULPHIDE OXIDOREDUCTASE"/>
    <property type="match status" value="1"/>
</dbReference>
<dbReference type="SUPFAM" id="SSF52821">
    <property type="entry name" value="Rhodanese/Cell cycle control phosphatase"/>
    <property type="match status" value="1"/>
</dbReference>
<gene>
    <name evidence="3" type="ORF">DSM3645_22144</name>
</gene>
<evidence type="ECO:0000313" key="4">
    <source>
        <dbReference type="Proteomes" id="UP000004358"/>
    </source>
</evidence>
<feature type="signal peptide" evidence="1">
    <location>
        <begin position="1"/>
        <end position="23"/>
    </location>
</feature>
<dbReference type="Gene3D" id="3.40.250.10">
    <property type="entry name" value="Rhodanese-like domain"/>
    <property type="match status" value="1"/>
</dbReference>
<protein>
    <recommendedName>
        <fullName evidence="2">Rhodanese domain-containing protein</fullName>
    </recommendedName>
</protein>
<dbReference type="STRING" id="314230.DSM3645_22144"/>
<dbReference type="PROSITE" id="PS50206">
    <property type="entry name" value="RHODANESE_3"/>
    <property type="match status" value="1"/>
</dbReference>
<dbReference type="EMBL" id="AANZ01000012">
    <property type="protein sequence ID" value="EAQ79887.1"/>
    <property type="molecule type" value="Genomic_DNA"/>
</dbReference>
<evidence type="ECO:0000256" key="1">
    <source>
        <dbReference type="SAM" id="SignalP"/>
    </source>
</evidence>
<feature type="chain" id="PRO_5002665331" description="Rhodanese domain-containing protein" evidence="1">
    <location>
        <begin position="24"/>
        <end position="135"/>
    </location>
</feature>
<accession>A3ZUH7</accession>
<dbReference type="eggNOG" id="COG0607">
    <property type="taxonomic scope" value="Bacteria"/>
</dbReference>
<dbReference type="InterPro" id="IPR050229">
    <property type="entry name" value="GlpE_sulfurtransferase"/>
</dbReference>
<dbReference type="PANTHER" id="PTHR43031">
    <property type="entry name" value="FAD-DEPENDENT OXIDOREDUCTASE"/>
    <property type="match status" value="1"/>
</dbReference>
<keyword evidence="1" id="KW-0732">Signal</keyword>
<feature type="domain" description="Rhodanese" evidence="2">
    <location>
        <begin position="39"/>
        <end position="134"/>
    </location>
</feature>
<dbReference type="OrthoDB" id="9800872at2"/>
<dbReference type="CDD" id="cd00158">
    <property type="entry name" value="RHOD"/>
    <property type="match status" value="1"/>
</dbReference>
<sequence length="135" mass="14594">MRTLPTTCFTILALLAIAGPTFAADQPEESLADVQKAIAAEKGVLIDVREKAEWDRGHIAGARLFPLSQLQEDIEQAAGKAIPTLPKDKIIYTHCAFGSRAATAAKLLEKQGYKVRALKPGYEELVKGGFSKAKE</sequence>
<dbReference type="Pfam" id="PF00581">
    <property type="entry name" value="Rhodanese"/>
    <property type="match status" value="1"/>
</dbReference>